<sequence>MHRGLATTNIIQRFELLLKPHTSTRQSSSHVTDSSHLVGTKIVCMTHGRDIAALSSSFPAIVRLCPKSGTLQNKLLCITLCLIKVSTGPEFSKIPSLLATLIDHEMVDTTRYGRDFVELGLLGKGGYGKVYRVNHKLDGRQYAVKKILLSSSRIHRIQQNGQAELDALLMELQTIARLEHPNVVRYYSGWIEYSTTRNGE</sequence>
<reference evidence="7 8" key="1">
    <citation type="submission" date="2017-03" db="EMBL/GenBank/DDBJ databases">
        <title>Genomes of endolithic fungi from Antarctica.</title>
        <authorList>
            <person name="Coleine C."/>
            <person name="Masonjones S."/>
            <person name="Stajich J.E."/>
        </authorList>
    </citation>
    <scope>NUCLEOTIDE SEQUENCE [LARGE SCALE GENOMIC DNA]</scope>
    <source>
        <strain evidence="7 8">CCFEE 5187</strain>
    </source>
</reference>
<dbReference type="EMBL" id="NAJN01000598">
    <property type="protein sequence ID" value="TKA71027.1"/>
    <property type="molecule type" value="Genomic_DNA"/>
</dbReference>
<evidence type="ECO:0000313" key="7">
    <source>
        <dbReference type="EMBL" id="TKA71027.1"/>
    </source>
</evidence>
<evidence type="ECO:0000256" key="4">
    <source>
        <dbReference type="ARBA" id="ARBA00022840"/>
    </source>
</evidence>
<dbReference type="Pfam" id="PF00069">
    <property type="entry name" value="Pkinase"/>
    <property type="match status" value="1"/>
</dbReference>
<evidence type="ECO:0000256" key="1">
    <source>
        <dbReference type="ARBA" id="ARBA00022679"/>
    </source>
</evidence>
<dbReference type="PROSITE" id="PS50011">
    <property type="entry name" value="PROTEIN_KINASE_DOM"/>
    <property type="match status" value="1"/>
</dbReference>
<evidence type="ECO:0000256" key="3">
    <source>
        <dbReference type="ARBA" id="ARBA00022777"/>
    </source>
</evidence>
<dbReference type="InterPro" id="IPR017441">
    <property type="entry name" value="Protein_kinase_ATP_BS"/>
</dbReference>
<evidence type="ECO:0000259" key="6">
    <source>
        <dbReference type="PROSITE" id="PS50011"/>
    </source>
</evidence>
<dbReference type="InterPro" id="IPR000719">
    <property type="entry name" value="Prot_kinase_dom"/>
</dbReference>
<dbReference type="GO" id="GO:0005634">
    <property type="term" value="C:nucleus"/>
    <property type="evidence" value="ECO:0007669"/>
    <property type="project" value="TreeGrafter"/>
</dbReference>
<dbReference type="Proteomes" id="UP000308768">
    <property type="component" value="Unassembled WGS sequence"/>
</dbReference>
<dbReference type="GO" id="GO:0005737">
    <property type="term" value="C:cytoplasm"/>
    <property type="evidence" value="ECO:0007669"/>
    <property type="project" value="TreeGrafter"/>
</dbReference>
<keyword evidence="2 5" id="KW-0547">Nucleotide-binding</keyword>
<accession>A0A4U0X5M2</accession>
<keyword evidence="8" id="KW-1185">Reference proteome</keyword>
<dbReference type="GO" id="GO:0005524">
    <property type="term" value="F:ATP binding"/>
    <property type="evidence" value="ECO:0007669"/>
    <property type="project" value="UniProtKB-UniRule"/>
</dbReference>
<dbReference type="STRING" id="331657.A0A4U0X5M2"/>
<dbReference type="OrthoDB" id="1405469at2759"/>
<dbReference type="SUPFAM" id="SSF56112">
    <property type="entry name" value="Protein kinase-like (PK-like)"/>
    <property type="match status" value="1"/>
</dbReference>
<protein>
    <recommendedName>
        <fullName evidence="6">Protein kinase domain-containing protein</fullName>
    </recommendedName>
</protein>
<dbReference type="AlphaFoldDB" id="A0A4U0X5M2"/>
<organism evidence="7 8">
    <name type="scientific">Cryomyces minteri</name>
    <dbReference type="NCBI Taxonomy" id="331657"/>
    <lineage>
        <taxon>Eukaryota</taxon>
        <taxon>Fungi</taxon>
        <taxon>Dikarya</taxon>
        <taxon>Ascomycota</taxon>
        <taxon>Pezizomycotina</taxon>
        <taxon>Dothideomycetes</taxon>
        <taxon>Dothideomycetes incertae sedis</taxon>
        <taxon>Cryomyces</taxon>
    </lineage>
</organism>
<feature type="binding site" evidence="5">
    <location>
        <position position="146"/>
    </location>
    <ligand>
        <name>ATP</name>
        <dbReference type="ChEBI" id="CHEBI:30616"/>
    </ligand>
</feature>
<keyword evidence="4 5" id="KW-0067">ATP-binding</keyword>
<dbReference type="InterPro" id="IPR011009">
    <property type="entry name" value="Kinase-like_dom_sf"/>
</dbReference>
<feature type="domain" description="Protein kinase" evidence="6">
    <location>
        <begin position="116"/>
        <end position="200"/>
    </location>
</feature>
<dbReference type="GO" id="GO:0004694">
    <property type="term" value="F:eukaryotic translation initiation factor 2alpha kinase activity"/>
    <property type="evidence" value="ECO:0007669"/>
    <property type="project" value="TreeGrafter"/>
</dbReference>
<keyword evidence="1" id="KW-0808">Transferase</keyword>
<dbReference type="PANTHER" id="PTHR11042">
    <property type="entry name" value="EUKARYOTIC TRANSLATION INITIATION FACTOR 2-ALPHA KINASE EIF2-ALPHA KINASE -RELATED"/>
    <property type="match status" value="1"/>
</dbReference>
<dbReference type="InterPro" id="IPR050339">
    <property type="entry name" value="CC_SR_Kinase"/>
</dbReference>
<dbReference type="PROSITE" id="PS00107">
    <property type="entry name" value="PROTEIN_KINASE_ATP"/>
    <property type="match status" value="1"/>
</dbReference>
<evidence type="ECO:0000256" key="5">
    <source>
        <dbReference type="PROSITE-ProRule" id="PRU10141"/>
    </source>
</evidence>
<evidence type="ECO:0000313" key="8">
    <source>
        <dbReference type="Proteomes" id="UP000308768"/>
    </source>
</evidence>
<comment type="caution">
    <text evidence="7">The sequence shown here is derived from an EMBL/GenBank/DDBJ whole genome shotgun (WGS) entry which is preliminary data.</text>
</comment>
<dbReference type="Gene3D" id="3.30.200.20">
    <property type="entry name" value="Phosphorylase Kinase, domain 1"/>
    <property type="match status" value="1"/>
</dbReference>
<keyword evidence="3" id="KW-0418">Kinase</keyword>
<proteinExistence type="predicted"/>
<gene>
    <name evidence="7" type="ORF">B0A49_06696</name>
</gene>
<name>A0A4U0X5M2_9PEZI</name>
<dbReference type="PANTHER" id="PTHR11042:SF187">
    <property type="entry name" value="EUKARYOTIC TRANSLATION INITIATION FACTOR 2-ALPHA KINASE 2"/>
    <property type="match status" value="1"/>
</dbReference>
<evidence type="ECO:0000256" key="2">
    <source>
        <dbReference type="ARBA" id="ARBA00022741"/>
    </source>
</evidence>